<keyword evidence="6" id="KW-1185">Reference proteome</keyword>
<dbReference type="RefSeq" id="WP_195898600.1">
    <property type="nucleotide sequence ID" value="NZ_JADOGI010000098.1"/>
</dbReference>
<sequence length="138" mass="15195">MTANACTFCRIIAGDEPAQMIHEDDHTIAFLNIAQVTEGHSLIVPREHHRDLAEISPDGAAQVMRTAVHVSRQLTRALHAPGINLWHASGETAWQSVFHFHIHVVPRYTLTDLTPPWTEAEVPVESLAGLAAEIRGQA</sequence>
<proteinExistence type="predicted"/>
<evidence type="ECO:0000256" key="3">
    <source>
        <dbReference type="PROSITE-ProRule" id="PRU00464"/>
    </source>
</evidence>
<dbReference type="Pfam" id="PF01230">
    <property type="entry name" value="HIT"/>
    <property type="match status" value="1"/>
</dbReference>
<comment type="caution">
    <text evidence="5">The sequence shown here is derived from an EMBL/GenBank/DDBJ whole genome shotgun (WGS) entry which is preliminary data.</text>
</comment>
<dbReference type="PANTHER" id="PTHR46648">
    <property type="entry name" value="HIT FAMILY PROTEIN 1"/>
    <property type="match status" value="1"/>
</dbReference>
<feature type="domain" description="HIT" evidence="4">
    <location>
        <begin position="7"/>
        <end position="115"/>
    </location>
</feature>
<reference evidence="5" key="1">
    <citation type="submission" date="2020-11" db="EMBL/GenBank/DDBJ databases">
        <title>Whole-genome analyses of Nonomuraea sp. K274.</title>
        <authorList>
            <person name="Veyisoglu A."/>
        </authorList>
    </citation>
    <scope>NUCLEOTIDE SEQUENCE</scope>
    <source>
        <strain evidence="5">K274</strain>
    </source>
</reference>
<gene>
    <name evidence="5" type="ORF">ITP53_28835</name>
</gene>
<evidence type="ECO:0000313" key="6">
    <source>
        <dbReference type="Proteomes" id="UP000605361"/>
    </source>
</evidence>
<dbReference type="SUPFAM" id="SSF54197">
    <property type="entry name" value="HIT-like"/>
    <property type="match status" value="1"/>
</dbReference>
<evidence type="ECO:0000313" key="5">
    <source>
        <dbReference type="EMBL" id="MBF8189667.1"/>
    </source>
</evidence>
<accession>A0A931F1J3</accession>
<feature type="active site" description="Tele-AMP-histidine intermediate" evidence="1">
    <location>
        <position position="101"/>
    </location>
</feature>
<evidence type="ECO:0000259" key="4">
    <source>
        <dbReference type="PROSITE" id="PS51084"/>
    </source>
</evidence>
<feature type="short sequence motif" description="Histidine triad motif" evidence="2 3">
    <location>
        <begin position="99"/>
        <end position="103"/>
    </location>
</feature>
<organism evidence="5 6">
    <name type="scientific">Nonomuraea cypriaca</name>
    <dbReference type="NCBI Taxonomy" id="1187855"/>
    <lineage>
        <taxon>Bacteria</taxon>
        <taxon>Bacillati</taxon>
        <taxon>Actinomycetota</taxon>
        <taxon>Actinomycetes</taxon>
        <taxon>Streptosporangiales</taxon>
        <taxon>Streptosporangiaceae</taxon>
        <taxon>Nonomuraea</taxon>
    </lineage>
</organism>
<dbReference type="InterPro" id="IPR036265">
    <property type="entry name" value="HIT-like_sf"/>
</dbReference>
<dbReference type="InterPro" id="IPR019808">
    <property type="entry name" value="Histidine_triad_CS"/>
</dbReference>
<dbReference type="InterPro" id="IPR011146">
    <property type="entry name" value="HIT-like"/>
</dbReference>
<name>A0A931F1J3_9ACTN</name>
<dbReference type="EMBL" id="JADOGI010000098">
    <property type="protein sequence ID" value="MBF8189667.1"/>
    <property type="molecule type" value="Genomic_DNA"/>
</dbReference>
<dbReference type="PROSITE" id="PS00892">
    <property type="entry name" value="HIT_1"/>
    <property type="match status" value="1"/>
</dbReference>
<dbReference type="Proteomes" id="UP000605361">
    <property type="component" value="Unassembled WGS sequence"/>
</dbReference>
<dbReference type="PRINTS" id="PR00332">
    <property type="entry name" value="HISTRIAD"/>
</dbReference>
<dbReference type="PANTHER" id="PTHR46648:SF1">
    <property type="entry name" value="ADENOSINE 5'-MONOPHOSPHORAMIDASE HNT1"/>
    <property type="match status" value="1"/>
</dbReference>
<evidence type="ECO:0000256" key="1">
    <source>
        <dbReference type="PIRSR" id="PIRSR601310-1"/>
    </source>
</evidence>
<dbReference type="GO" id="GO:0009117">
    <property type="term" value="P:nucleotide metabolic process"/>
    <property type="evidence" value="ECO:0007669"/>
    <property type="project" value="TreeGrafter"/>
</dbReference>
<dbReference type="PROSITE" id="PS51084">
    <property type="entry name" value="HIT_2"/>
    <property type="match status" value="1"/>
</dbReference>
<dbReference type="Gene3D" id="3.30.428.10">
    <property type="entry name" value="HIT-like"/>
    <property type="match status" value="1"/>
</dbReference>
<protein>
    <submittedName>
        <fullName evidence="5">HIT domain-containing protein</fullName>
    </submittedName>
</protein>
<evidence type="ECO:0000256" key="2">
    <source>
        <dbReference type="PIRSR" id="PIRSR601310-3"/>
    </source>
</evidence>
<dbReference type="AlphaFoldDB" id="A0A931F1J3"/>
<dbReference type="InterPro" id="IPR001310">
    <property type="entry name" value="Histidine_triad_HIT"/>
</dbReference>
<dbReference type="GO" id="GO:0003824">
    <property type="term" value="F:catalytic activity"/>
    <property type="evidence" value="ECO:0007669"/>
    <property type="project" value="InterPro"/>
</dbReference>